<dbReference type="EMBL" id="JAKIJS010000001">
    <property type="protein sequence ID" value="MCF6138323.1"/>
    <property type="molecule type" value="Genomic_DNA"/>
</dbReference>
<keyword evidence="4" id="KW-1185">Reference proteome</keyword>
<dbReference type="InterPro" id="IPR025711">
    <property type="entry name" value="PepSY"/>
</dbReference>
<accession>A0ABS9H3E3</accession>
<gene>
    <name evidence="3" type="ORF">L2716_11350</name>
</gene>
<keyword evidence="1" id="KW-1133">Transmembrane helix</keyword>
<keyword evidence="1" id="KW-0472">Membrane</keyword>
<organism evidence="3 4">
    <name type="scientific">Pseudalkalibacillus berkeleyi</name>
    <dbReference type="NCBI Taxonomy" id="1069813"/>
    <lineage>
        <taxon>Bacteria</taxon>
        <taxon>Bacillati</taxon>
        <taxon>Bacillota</taxon>
        <taxon>Bacilli</taxon>
        <taxon>Bacillales</taxon>
        <taxon>Fictibacillaceae</taxon>
        <taxon>Pseudalkalibacillus</taxon>
    </lineage>
</organism>
<feature type="domain" description="PepSY" evidence="2">
    <location>
        <begin position="51"/>
        <end position="118"/>
    </location>
</feature>
<reference evidence="3 4" key="1">
    <citation type="submission" date="2022-01" db="EMBL/GenBank/DDBJ databases">
        <title>Alkalihalobacillus sp. EGI L200015, a novel bacterium isolated from a salt lake sediment.</title>
        <authorList>
            <person name="Gao L."/>
            <person name="Fang B.-Z."/>
            <person name="Li W.-J."/>
        </authorList>
    </citation>
    <scope>NUCLEOTIDE SEQUENCE [LARGE SCALE GENOMIC DNA]</scope>
    <source>
        <strain evidence="3 4">KCTC 12718</strain>
    </source>
</reference>
<comment type="caution">
    <text evidence="3">The sequence shown here is derived from an EMBL/GenBank/DDBJ whole genome shotgun (WGS) entry which is preliminary data.</text>
</comment>
<protein>
    <submittedName>
        <fullName evidence="3">PepSY domain-containing protein</fullName>
    </submittedName>
</protein>
<dbReference type="RefSeq" id="WP_236334665.1">
    <property type="nucleotide sequence ID" value="NZ_JAKIJS010000001.1"/>
</dbReference>
<proteinExistence type="predicted"/>
<name>A0ABS9H3E3_9BACL</name>
<evidence type="ECO:0000256" key="1">
    <source>
        <dbReference type="SAM" id="Phobius"/>
    </source>
</evidence>
<dbReference type="Proteomes" id="UP001649381">
    <property type="component" value="Unassembled WGS sequence"/>
</dbReference>
<feature type="transmembrane region" description="Helical" evidence="1">
    <location>
        <begin position="22"/>
        <end position="42"/>
    </location>
</feature>
<evidence type="ECO:0000313" key="3">
    <source>
        <dbReference type="EMBL" id="MCF6138323.1"/>
    </source>
</evidence>
<evidence type="ECO:0000259" key="2">
    <source>
        <dbReference type="Pfam" id="PF03413"/>
    </source>
</evidence>
<evidence type="ECO:0000313" key="4">
    <source>
        <dbReference type="Proteomes" id="UP001649381"/>
    </source>
</evidence>
<keyword evidence="1" id="KW-0812">Transmembrane</keyword>
<sequence>MTKPILLYYRIKENNSVGKGHAILKTSTIVGVGLGFLAGAFVSKQIQTRPITPEAALSNIKQKVQAKVSGSWIYTNKESVNVNDLHYNVYKGGFTRETPSGDEHFLFTVDADTGSVIELSSTNV</sequence>
<dbReference type="Pfam" id="PF03413">
    <property type="entry name" value="PepSY"/>
    <property type="match status" value="1"/>
</dbReference>